<dbReference type="Pfam" id="PF18406">
    <property type="entry name" value="DUF1281_C"/>
    <property type="match status" value="1"/>
</dbReference>
<comment type="caution">
    <text evidence="2">The sequence shown here is derived from an EMBL/GenBank/DDBJ whole genome shotgun (WGS) entry which is preliminary data.</text>
</comment>
<name>X1VF72_9ZZZZ</name>
<evidence type="ECO:0000313" key="2">
    <source>
        <dbReference type="EMBL" id="GAJ12966.1"/>
    </source>
</evidence>
<sequence length="226" mass="26558">DHLIDGKEKTFTLGGSVPIDPQSPNDERLREWGTKWDVSEVDIDRSDVSTINYSFDTAWSPPEMWLERACKHYPELMFWMEWEEQGIDVAGYAMAFDGEMQGGLSDSYRFTWTVRVLRSVWAGLFKKKGTWSSYETYRQDLSEFLKRGSEEERLDNEWSDEDESEELSEVSEEWYDDPDVAHDLWAFWNRYAQPSEKARQTVAAQISSSPLSLPKEFWEGMFHILF</sequence>
<feature type="non-terminal residue" evidence="2">
    <location>
        <position position="226"/>
    </location>
</feature>
<reference evidence="2" key="1">
    <citation type="journal article" date="2014" name="Front. Microbiol.">
        <title>High frequency of phylogenetically diverse reductive dehalogenase-homologous genes in deep subseafloor sedimentary metagenomes.</title>
        <authorList>
            <person name="Kawai M."/>
            <person name="Futagami T."/>
            <person name="Toyoda A."/>
            <person name="Takaki Y."/>
            <person name="Nishi S."/>
            <person name="Hori S."/>
            <person name="Arai W."/>
            <person name="Tsubouchi T."/>
            <person name="Morono Y."/>
            <person name="Uchiyama I."/>
            <person name="Ito T."/>
            <person name="Fujiyama A."/>
            <person name="Inagaki F."/>
            <person name="Takami H."/>
        </authorList>
    </citation>
    <scope>NUCLEOTIDE SEQUENCE</scope>
    <source>
        <strain evidence="2">Expedition CK06-06</strain>
    </source>
</reference>
<feature type="domain" description="YubB ferredoxin-like" evidence="1">
    <location>
        <begin position="42"/>
        <end position="101"/>
    </location>
</feature>
<accession>X1VF72</accession>
<gene>
    <name evidence="2" type="ORF">S12H4_54769</name>
</gene>
<dbReference type="EMBL" id="BARW01035053">
    <property type="protein sequence ID" value="GAJ12966.1"/>
    <property type="molecule type" value="Genomic_DNA"/>
</dbReference>
<dbReference type="Gene3D" id="3.30.70.1270">
    <property type="entry name" value="Api92-like domains"/>
    <property type="match status" value="1"/>
</dbReference>
<dbReference type="AlphaFoldDB" id="X1VF72"/>
<dbReference type="InterPro" id="IPR041329">
    <property type="entry name" value="YubB_C"/>
</dbReference>
<protein>
    <recommendedName>
        <fullName evidence="1">YubB ferredoxin-like domain-containing protein</fullName>
    </recommendedName>
</protein>
<evidence type="ECO:0000259" key="1">
    <source>
        <dbReference type="Pfam" id="PF18406"/>
    </source>
</evidence>
<feature type="non-terminal residue" evidence="2">
    <location>
        <position position="1"/>
    </location>
</feature>
<proteinExistence type="predicted"/>
<organism evidence="2">
    <name type="scientific">marine sediment metagenome</name>
    <dbReference type="NCBI Taxonomy" id="412755"/>
    <lineage>
        <taxon>unclassified sequences</taxon>
        <taxon>metagenomes</taxon>
        <taxon>ecological metagenomes</taxon>
    </lineage>
</organism>